<dbReference type="InterPro" id="IPR018197">
    <property type="entry name" value="Glycerate_kinase_RE-like"/>
</dbReference>
<dbReference type="NCBIfam" id="TIGR00045">
    <property type="entry name" value="glycerate kinase"/>
    <property type="match status" value="1"/>
</dbReference>
<dbReference type="EMBL" id="FNGP01000003">
    <property type="protein sequence ID" value="SDL52341.1"/>
    <property type="molecule type" value="Genomic_DNA"/>
</dbReference>
<keyword evidence="2 4" id="KW-0808">Transferase</keyword>
<comment type="similarity">
    <text evidence="1 4">Belongs to the glycerate kinase type-1 family.</text>
</comment>
<dbReference type="AlphaFoldDB" id="A0A1G9KRK8"/>
<evidence type="ECO:0000313" key="6">
    <source>
        <dbReference type="Proteomes" id="UP000199475"/>
    </source>
</evidence>
<reference evidence="5 6" key="1">
    <citation type="submission" date="2016-10" db="EMBL/GenBank/DDBJ databases">
        <authorList>
            <person name="de Groot N.N."/>
        </authorList>
    </citation>
    <scope>NUCLEOTIDE SEQUENCE [LARGE SCALE GENOMIC DNA]</scope>
    <source>
        <strain evidence="5 6">CGMCC 1.9159</strain>
    </source>
</reference>
<dbReference type="PIRSF" id="PIRSF006078">
    <property type="entry name" value="GlxK"/>
    <property type="match status" value="1"/>
</dbReference>
<protein>
    <submittedName>
        <fullName evidence="5">Glycerate kinase</fullName>
    </submittedName>
</protein>
<dbReference type="PANTHER" id="PTHR21599">
    <property type="entry name" value="GLYCERATE KINASE"/>
    <property type="match status" value="1"/>
</dbReference>
<name>A0A1G9KRK8_9ACTN</name>
<evidence type="ECO:0000256" key="2">
    <source>
        <dbReference type="ARBA" id="ARBA00022679"/>
    </source>
</evidence>
<gene>
    <name evidence="5" type="ORF">SAMN04488242_1794</name>
</gene>
<dbReference type="InterPro" id="IPR018193">
    <property type="entry name" value="Glyc_kinase_flavodox-like_fold"/>
</dbReference>
<evidence type="ECO:0000256" key="3">
    <source>
        <dbReference type="ARBA" id="ARBA00022777"/>
    </source>
</evidence>
<dbReference type="Proteomes" id="UP000199475">
    <property type="component" value="Unassembled WGS sequence"/>
</dbReference>
<dbReference type="InterPro" id="IPR004381">
    <property type="entry name" value="Glycerate_kinase"/>
</dbReference>
<keyword evidence="6" id="KW-1185">Reference proteome</keyword>
<evidence type="ECO:0000256" key="1">
    <source>
        <dbReference type="ARBA" id="ARBA00006284"/>
    </source>
</evidence>
<dbReference type="InterPro" id="IPR036129">
    <property type="entry name" value="Glycerate_kinase_sf"/>
</dbReference>
<sequence>MHVLVVPDSFKGSLSAAEVCGLVGEAFVARGATTRLIPVADGGEGTVDAMLLAAGGERRVDTVQGPYGQPLDAARAILPDGTALVELAQAAGLTLVGEDRRAGDTTTYGVGEQIRAAAAEGARRIIVGIGGSATNDGGCGAAAACGVRFLDDEANEFVPVGRTLTDVAVIDLAGLDPAVAAAEIVVMCDVDNPLTGEHGAAAVFGPQKGADPETVAQLDAGLRHLAEVVRRDVHVDVEGLDGAGAAGGMGGGLVAFLGGTLRRGIDVVLDAVRFEEQLAGADAVVTGEGSFDSQSLRGKVVHGIAARAQPAGVPVHVLAGRVDEGVLEAARTVGVASATAITPPGVPIEQAIAEARTNLARAAAALAERLV</sequence>
<organism evidence="5 6">
    <name type="scientific">Tessaracoccus oleiagri</name>
    <dbReference type="NCBI Taxonomy" id="686624"/>
    <lineage>
        <taxon>Bacteria</taxon>
        <taxon>Bacillati</taxon>
        <taxon>Actinomycetota</taxon>
        <taxon>Actinomycetes</taxon>
        <taxon>Propionibacteriales</taxon>
        <taxon>Propionibacteriaceae</taxon>
        <taxon>Tessaracoccus</taxon>
    </lineage>
</organism>
<dbReference type="Gene3D" id="3.90.1510.10">
    <property type="entry name" value="Glycerate kinase, domain 2"/>
    <property type="match status" value="1"/>
</dbReference>
<dbReference type="PANTHER" id="PTHR21599:SF0">
    <property type="entry name" value="GLYCERATE KINASE"/>
    <property type="match status" value="1"/>
</dbReference>
<keyword evidence="3 4" id="KW-0418">Kinase</keyword>
<dbReference type="OrthoDB" id="9774290at2"/>
<accession>A0A1G9KRK8</accession>
<dbReference type="SUPFAM" id="SSF110738">
    <property type="entry name" value="Glycerate kinase I"/>
    <property type="match status" value="1"/>
</dbReference>
<dbReference type="Gene3D" id="3.40.50.10350">
    <property type="entry name" value="Glycerate kinase, domain 1"/>
    <property type="match status" value="1"/>
</dbReference>
<dbReference type="GO" id="GO:0008887">
    <property type="term" value="F:glycerate kinase activity"/>
    <property type="evidence" value="ECO:0007669"/>
    <property type="project" value="UniProtKB-UniRule"/>
</dbReference>
<dbReference type="Pfam" id="PF02595">
    <property type="entry name" value="Gly_kinase"/>
    <property type="match status" value="1"/>
</dbReference>
<evidence type="ECO:0000313" key="5">
    <source>
        <dbReference type="EMBL" id="SDL52341.1"/>
    </source>
</evidence>
<dbReference type="RefSeq" id="WP_093251187.1">
    <property type="nucleotide sequence ID" value="NZ_FNGP01000003.1"/>
</dbReference>
<dbReference type="STRING" id="686624.SAMN04488242_1794"/>
<proteinExistence type="inferred from homology"/>
<evidence type="ECO:0000256" key="4">
    <source>
        <dbReference type="PIRNR" id="PIRNR006078"/>
    </source>
</evidence>
<dbReference type="GO" id="GO:0031388">
    <property type="term" value="P:organic acid phosphorylation"/>
    <property type="evidence" value="ECO:0007669"/>
    <property type="project" value="UniProtKB-UniRule"/>
</dbReference>